<accession>A0A150GAE9</accession>
<keyword evidence="3" id="KW-1185">Reference proteome</keyword>
<dbReference type="AlphaFoldDB" id="A0A150GAE9"/>
<organism evidence="2 3">
    <name type="scientific">Gonium pectorale</name>
    <name type="common">Green alga</name>
    <dbReference type="NCBI Taxonomy" id="33097"/>
    <lineage>
        <taxon>Eukaryota</taxon>
        <taxon>Viridiplantae</taxon>
        <taxon>Chlorophyta</taxon>
        <taxon>core chlorophytes</taxon>
        <taxon>Chlorophyceae</taxon>
        <taxon>CS clade</taxon>
        <taxon>Chlamydomonadales</taxon>
        <taxon>Volvocaceae</taxon>
        <taxon>Gonium</taxon>
    </lineage>
</organism>
<dbReference type="Proteomes" id="UP000075714">
    <property type="component" value="Unassembled WGS sequence"/>
</dbReference>
<gene>
    <name evidence="2" type="ORF">GPECTOR_40g532</name>
</gene>
<name>A0A150GAE9_GONPE</name>
<feature type="region of interest" description="Disordered" evidence="1">
    <location>
        <begin position="39"/>
        <end position="58"/>
    </location>
</feature>
<evidence type="ECO:0000313" key="2">
    <source>
        <dbReference type="EMBL" id="KXZ46798.1"/>
    </source>
</evidence>
<evidence type="ECO:0000313" key="3">
    <source>
        <dbReference type="Proteomes" id="UP000075714"/>
    </source>
</evidence>
<reference evidence="3" key="1">
    <citation type="journal article" date="2016" name="Nat. Commun.">
        <title>The Gonium pectorale genome demonstrates co-option of cell cycle regulation during the evolution of multicellularity.</title>
        <authorList>
            <person name="Hanschen E.R."/>
            <person name="Marriage T.N."/>
            <person name="Ferris P.J."/>
            <person name="Hamaji T."/>
            <person name="Toyoda A."/>
            <person name="Fujiyama A."/>
            <person name="Neme R."/>
            <person name="Noguchi H."/>
            <person name="Minakuchi Y."/>
            <person name="Suzuki M."/>
            <person name="Kawai-Toyooka H."/>
            <person name="Smith D.R."/>
            <person name="Sparks H."/>
            <person name="Anderson J."/>
            <person name="Bakaric R."/>
            <person name="Luria V."/>
            <person name="Karger A."/>
            <person name="Kirschner M.W."/>
            <person name="Durand P.M."/>
            <person name="Michod R.E."/>
            <person name="Nozaki H."/>
            <person name="Olson B.J."/>
        </authorList>
    </citation>
    <scope>NUCLEOTIDE SEQUENCE [LARGE SCALE GENOMIC DNA]</scope>
    <source>
        <strain evidence="3">NIES-2863</strain>
    </source>
</reference>
<comment type="caution">
    <text evidence="2">The sequence shown here is derived from an EMBL/GenBank/DDBJ whole genome shotgun (WGS) entry which is preliminary data.</text>
</comment>
<dbReference type="EMBL" id="LSYV01000041">
    <property type="protein sequence ID" value="KXZ46798.1"/>
    <property type="molecule type" value="Genomic_DNA"/>
</dbReference>
<protein>
    <submittedName>
        <fullName evidence="2">Uncharacterized protein</fullName>
    </submittedName>
</protein>
<evidence type="ECO:0000256" key="1">
    <source>
        <dbReference type="SAM" id="MobiDB-lite"/>
    </source>
</evidence>
<feature type="region of interest" description="Disordered" evidence="1">
    <location>
        <begin position="1"/>
        <end position="21"/>
    </location>
</feature>
<proteinExistence type="predicted"/>
<sequence>MGVLPASRDEPLPPSETSLLTGLSPELAAERVAALRALVPHRRDRQAPRPDVPDPPFDGTFSRERFLSSWIKVLDNLVGDKPDPLDALLRARPGSLLSEEPEAWFFAQLGRADALGLSVVQYLEVAAAAPGLLDADAEAMGRVRALLGEKSWRVLCLDGGDAVAAALRPRPRPRGRRREPR</sequence>